<accession>A0A285U1N5</accession>
<dbReference type="OrthoDB" id="9814110at2"/>
<dbReference type="SUPFAM" id="SSF53448">
    <property type="entry name" value="Nucleotide-diphospho-sugar transferases"/>
    <property type="match status" value="1"/>
</dbReference>
<keyword evidence="2" id="KW-0548">Nucleotidyltransferase</keyword>
<organism evidence="2 3">
    <name type="scientific">Rhizobium subbaraonis</name>
    <dbReference type="NCBI Taxonomy" id="908946"/>
    <lineage>
        <taxon>Bacteria</taxon>
        <taxon>Pseudomonadati</taxon>
        <taxon>Pseudomonadota</taxon>
        <taxon>Alphaproteobacteria</taxon>
        <taxon>Hyphomicrobiales</taxon>
        <taxon>Rhizobiaceae</taxon>
        <taxon>Rhizobium/Agrobacterium group</taxon>
        <taxon>Rhizobium</taxon>
    </lineage>
</organism>
<evidence type="ECO:0000313" key="2">
    <source>
        <dbReference type="EMBL" id="SOC35732.1"/>
    </source>
</evidence>
<dbReference type="PANTHER" id="PTHR47183">
    <property type="entry name" value="GLUCOSE-1-PHOSPHATE CYTIDYLYLTRANSFERASE-RELATED"/>
    <property type="match status" value="1"/>
</dbReference>
<dbReference type="InterPro" id="IPR029044">
    <property type="entry name" value="Nucleotide-diphossugar_trans"/>
</dbReference>
<dbReference type="Proteomes" id="UP000219167">
    <property type="component" value="Unassembled WGS sequence"/>
</dbReference>
<feature type="domain" description="Nucleotidyl transferase" evidence="1">
    <location>
        <begin position="12"/>
        <end position="209"/>
    </location>
</feature>
<keyword evidence="2" id="KW-0808">Transferase</keyword>
<evidence type="ECO:0000259" key="1">
    <source>
        <dbReference type="Pfam" id="PF00483"/>
    </source>
</evidence>
<dbReference type="EMBL" id="OBQD01000002">
    <property type="protein sequence ID" value="SOC35732.1"/>
    <property type="molecule type" value="Genomic_DNA"/>
</dbReference>
<dbReference type="PANTHER" id="PTHR47183:SF2">
    <property type="entry name" value="GLUCOSE-1-PHOSPHATE CYTIDYLYLTRANSFERASE-RELATED"/>
    <property type="match status" value="1"/>
</dbReference>
<evidence type="ECO:0000313" key="3">
    <source>
        <dbReference type="Proteomes" id="UP000219167"/>
    </source>
</evidence>
<dbReference type="InterPro" id="IPR005835">
    <property type="entry name" value="NTP_transferase_dom"/>
</dbReference>
<name>A0A285U1N5_9HYPH</name>
<protein>
    <submittedName>
        <fullName evidence="2">Glucose-1-phosphate cytidylyltransferase</fullName>
    </submittedName>
</protein>
<dbReference type="RefSeq" id="WP_097136191.1">
    <property type="nucleotide sequence ID" value="NZ_OBQD01000002.1"/>
</dbReference>
<dbReference type="InterPro" id="IPR013446">
    <property type="entry name" value="G1P_cyt_trans-like"/>
</dbReference>
<dbReference type="AlphaFoldDB" id="A0A285U1N5"/>
<reference evidence="2 3" key="1">
    <citation type="submission" date="2017-08" db="EMBL/GenBank/DDBJ databases">
        <authorList>
            <person name="de Groot N.N."/>
        </authorList>
    </citation>
    <scope>NUCLEOTIDE SEQUENCE [LARGE SCALE GENOMIC DNA]</scope>
    <source>
        <strain evidence="2 3">JC85</strain>
    </source>
</reference>
<dbReference type="Gene3D" id="3.90.550.10">
    <property type="entry name" value="Spore Coat Polysaccharide Biosynthesis Protein SpsA, Chain A"/>
    <property type="match status" value="1"/>
</dbReference>
<gene>
    <name evidence="2" type="ORF">SAMN05892877_10268</name>
</gene>
<sequence length="270" mass="30472">MSEREVRDYPVVILCGGEGTRFGQATQNVPKPLLEIGGEPMLLHIMRIYARHGFRRFILCLGYRGAMIKDYFLGRDIRESDLRLDLEHGTQTLLGGATPLDWDITFAETGHKTETGARIQRVSQYIDTPTFLLTYGDGLADIDLGRLLAFHRSHGKIGTVTGVRAHSQFGEMVLEGDTVRSFIEKPQVSAMINGGFFIFERRFLEYLSAETDCILEQQPLRRLAGDGELKVFEHSGFWQCMDTFKDYRALNEMFERGGAPWTRTASGPAP</sequence>
<proteinExistence type="predicted"/>
<dbReference type="Pfam" id="PF00483">
    <property type="entry name" value="NTP_transferase"/>
    <property type="match status" value="1"/>
</dbReference>
<dbReference type="GO" id="GO:0047343">
    <property type="term" value="F:glucose-1-phosphate cytidylyltransferase activity"/>
    <property type="evidence" value="ECO:0007669"/>
    <property type="project" value="InterPro"/>
</dbReference>
<keyword evidence="3" id="KW-1185">Reference proteome</keyword>